<dbReference type="RefSeq" id="WP_019620252.1">
    <property type="nucleotide sequence ID" value="NZ_AP014545.1"/>
</dbReference>
<dbReference type="CDD" id="cd08432">
    <property type="entry name" value="PBP2_GcdR_TrpI_HvrB_AmpR_like"/>
    <property type="match status" value="1"/>
</dbReference>
<dbReference type="InterPro" id="IPR036390">
    <property type="entry name" value="WH_DNA-bd_sf"/>
</dbReference>
<dbReference type="PANTHER" id="PTHR30537:SF74">
    <property type="entry name" value="HTH-TYPE TRANSCRIPTIONAL REGULATOR TRPI"/>
    <property type="match status" value="1"/>
</dbReference>
<keyword evidence="3" id="KW-0238">DNA-binding</keyword>
<keyword evidence="4" id="KW-0804">Transcription</keyword>
<dbReference type="Gene3D" id="3.40.190.10">
    <property type="entry name" value="Periplasmic binding protein-like II"/>
    <property type="match status" value="2"/>
</dbReference>
<keyword evidence="7" id="KW-1185">Reference proteome</keyword>
<organism evidence="6 7">
    <name type="scientific">Amphritea japonica ATCC BAA-1530</name>
    <dbReference type="NCBI Taxonomy" id="1278309"/>
    <lineage>
        <taxon>Bacteria</taxon>
        <taxon>Pseudomonadati</taxon>
        <taxon>Pseudomonadota</taxon>
        <taxon>Gammaproteobacteria</taxon>
        <taxon>Oceanospirillales</taxon>
        <taxon>Oceanospirillaceae</taxon>
        <taxon>Amphritea</taxon>
    </lineage>
</organism>
<dbReference type="GO" id="GO:0006351">
    <property type="term" value="P:DNA-templated transcription"/>
    <property type="evidence" value="ECO:0007669"/>
    <property type="project" value="TreeGrafter"/>
</dbReference>
<dbReference type="PANTHER" id="PTHR30537">
    <property type="entry name" value="HTH-TYPE TRANSCRIPTIONAL REGULATOR"/>
    <property type="match status" value="1"/>
</dbReference>
<evidence type="ECO:0000256" key="3">
    <source>
        <dbReference type="ARBA" id="ARBA00023125"/>
    </source>
</evidence>
<evidence type="ECO:0000313" key="6">
    <source>
        <dbReference type="EMBL" id="BBB26952.1"/>
    </source>
</evidence>
<dbReference type="SUPFAM" id="SSF53850">
    <property type="entry name" value="Periplasmic binding protein-like II"/>
    <property type="match status" value="1"/>
</dbReference>
<protein>
    <submittedName>
        <fullName evidence="6">LysR family transcriptional regulator, glycine cleavage system transcriptional activator</fullName>
    </submittedName>
</protein>
<dbReference type="InterPro" id="IPR036388">
    <property type="entry name" value="WH-like_DNA-bd_sf"/>
</dbReference>
<evidence type="ECO:0000313" key="7">
    <source>
        <dbReference type="Proteomes" id="UP000595663"/>
    </source>
</evidence>
<accession>A0A7R6PI47</accession>
<dbReference type="Gene3D" id="1.10.10.10">
    <property type="entry name" value="Winged helix-like DNA-binding domain superfamily/Winged helix DNA-binding domain"/>
    <property type="match status" value="1"/>
</dbReference>
<dbReference type="PROSITE" id="PS50931">
    <property type="entry name" value="HTH_LYSR"/>
    <property type="match status" value="1"/>
</dbReference>
<comment type="similarity">
    <text evidence="1">Belongs to the LysR transcriptional regulatory family.</text>
</comment>
<keyword evidence="2" id="KW-0805">Transcription regulation</keyword>
<dbReference type="InterPro" id="IPR058163">
    <property type="entry name" value="LysR-type_TF_proteobact-type"/>
</dbReference>
<feature type="domain" description="HTH lysR-type" evidence="5">
    <location>
        <begin position="5"/>
        <end position="62"/>
    </location>
</feature>
<dbReference type="OrthoDB" id="6787458at2"/>
<gene>
    <name evidence="6" type="ORF">AMJAP_2362</name>
</gene>
<dbReference type="KEGG" id="ajp:AMJAP_2362"/>
<dbReference type="GO" id="GO:0043565">
    <property type="term" value="F:sequence-specific DNA binding"/>
    <property type="evidence" value="ECO:0007669"/>
    <property type="project" value="TreeGrafter"/>
</dbReference>
<dbReference type="PRINTS" id="PR00039">
    <property type="entry name" value="HTHLYSR"/>
</dbReference>
<dbReference type="GO" id="GO:0003700">
    <property type="term" value="F:DNA-binding transcription factor activity"/>
    <property type="evidence" value="ECO:0007669"/>
    <property type="project" value="InterPro"/>
</dbReference>
<dbReference type="InterPro" id="IPR000847">
    <property type="entry name" value="LysR_HTH_N"/>
</dbReference>
<sequence length="297" mass="33576">MLHLPLLNALKTFVVAGHYLNFTKASEDLLVSPSAVSHQIRVLEDYLGFKLFIRQNRTLTLTIDGAHLHASLEGPFDQIARAIQDTLHNRGRESLNIALRPFLSSAWLAPRLNSFWGQNPKIEIDLTHTIKVPDFMTDHVDLGIVWGKGDWPDMEAKFLLPGDLTPICSASLIEQKGRPKNPADLSDFTLIHDEDRSAWDAWLEKSGAGNVSCKANLIIDDTNVRVQSILNGQGVMLGCPTLLKRELEEGRLVQLFDICLDTYSYYLVYPKKMQLTQNMETFVNWILQQTDDKSFSQ</sequence>
<proteinExistence type="inferred from homology"/>
<dbReference type="SUPFAM" id="SSF46785">
    <property type="entry name" value="Winged helix' DNA-binding domain"/>
    <property type="match status" value="1"/>
</dbReference>
<reference evidence="6 7" key="1">
    <citation type="journal article" date="2008" name="Int. J. Syst. Evol. Microbiol.">
        <title>Amphritea japonica sp. nov. and Amphritea balenae sp. nov., isolated from the sediment adjacent to sperm whale carcasses off Kagoshima, Japan.</title>
        <authorList>
            <person name="Miyazaki M."/>
            <person name="Nogi Y."/>
            <person name="Fujiwara Y."/>
            <person name="Kawato M."/>
            <person name="Nagahama T."/>
            <person name="Kubokawa K."/>
            <person name="Horikoshi K."/>
        </authorList>
    </citation>
    <scope>NUCLEOTIDE SEQUENCE [LARGE SCALE GENOMIC DNA]</scope>
    <source>
        <strain evidence="6 7">ATCC BAA-1530</strain>
    </source>
</reference>
<name>A0A7R6PI47_9GAMM</name>
<evidence type="ECO:0000256" key="4">
    <source>
        <dbReference type="ARBA" id="ARBA00023163"/>
    </source>
</evidence>
<dbReference type="Pfam" id="PF03466">
    <property type="entry name" value="LysR_substrate"/>
    <property type="match status" value="1"/>
</dbReference>
<evidence type="ECO:0000256" key="1">
    <source>
        <dbReference type="ARBA" id="ARBA00009437"/>
    </source>
</evidence>
<evidence type="ECO:0000259" key="5">
    <source>
        <dbReference type="PROSITE" id="PS50931"/>
    </source>
</evidence>
<evidence type="ECO:0000256" key="2">
    <source>
        <dbReference type="ARBA" id="ARBA00023015"/>
    </source>
</evidence>
<dbReference type="AlphaFoldDB" id="A0A7R6PI47"/>
<dbReference type="Pfam" id="PF00126">
    <property type="entry name" value="HTH_1"/>
    <property type="match status" value="1"/>
</dbReference>
<dbReference type="InterPro" id="IPR005119">
    <property type="entry name" value="LysR_subst-bd"/>
</dbReference>
<dbReference type="EMBL" id="AP014545">
    <property type="protein sequence ID" value="BBB26952.1"/>
    <property type="molecule type" value="Genomic_DNA"/>
</dbReference>
<dbReference type="Proteomes" id="UP000595663">
    <property type="component" value="Chromosome"/>
</dbReference>